<keyword evidence="3" id="KW-1185">Reference proteome</keyword>
<reference evidence="2" key="1">
    <citation type="journal article" date="2014" name="Int. J. Syst. Evol. Microbiol.">
        <title>Complete genome sequence of Corynebacterium casei LMG S-19264T (=DSM 44701T), isolated from a smear-ripened cheese.</title>
        <authorList>
            <consortium name="US DOE Joint Genome Institute (JGI-PGF)"/>
            <person name="Walter F."/>
            <person name="Albersmeier A."/>
            <person name="Kalinowski J."/>
            <person name="Ruckert C."/>
        </authorList>
    </citation>
    <scope>NUCLEOTIDE SEQUENCE</scope>
    <source>
        <strain evidence="2">JCM 4988</strain>
    </source>
</reference>
<dbReference type="SUPFAM" id="SSF52096">
    <property type="entry name" value="ClpP/crotonase"/>
    <property type="match status" value="1"/>
</dbReference>
<evidence type="ECO:0000256" key="1">
    <source>
        <dbReference type="ARBA" id="ARBA00005254"/>
    </source>
</evidence>
<name>A0A918Q2L9_9ACTN</name>
<dbReference type="Gene3D" id="3.90.226.10">
    <property type="entry name" value="2-enoyl-CoA Hydratase, Chain A, domain 1"/>
    <property type="match status" value="1"/>
</dbReference>
<dbReference type="Proteomes" id="UP000630936">
    <property type="component" value="Unassembled WGS sequence"/>
</dbReference>
<dbReference type="EMBL" id="BMWG01000006">
    <property type="protein sequence ID" value="GGZ31659.1"/>
    <property type="molecule type" value="Genomic_DNA"/>
</dbReference>
<dbReference type="RefSeq" id="WP_229869094.1">
    <property type="nucleotide sequence ID" value="NZ_BMWG01000006.1"/>
</dbReference>
<dbReference type="PANTHER" id="PTHR43802:SF1">
    <property type="entry name" value="IP11341P-RELATED"/>
    <property type="match status" value="1"/>
</dbReference>
<comment type="caution">
    <text evidence="2">The sequence shown here is derived from an EMBL/GenBank/DDBJ whole genome shotgun (WGS) entry which is preliminary data.</text>
</comment>
<comment type="similarity">
    <text evidence="1">Belongs to the enoyl-CoA hydratase/isomerase family.</text>
</comment>
<dbReference type="InterPro" id="IPR001753">
    <property type="entry name" value="Enoyl-CoA_hydra/iso"/>
</dbReference>
<accession>A0A918Q2L9</accession>
<sequence length="275" mass="29173">MSEHLSTTSARPDARGISVTARGAVRVIAFARPERRNGMDLAMFRAYYDALAEADADPAVRAVVITGEGGSFCSGATPGLLAELTGATAQEELLAALGHPPHLPLTLRKPLIAAINGSAAGLGLVHALYADIRFMAEGAQLSTVFSRFGLIAEYGAAWLLPRLIGVPHALDLLLSARPVDTAEALRIGLVQRTAPRQEVLAQAVEYAEQLAEGCSPASLAVIRHQVWGGLDTDCATAAAESVTLMSESFRRPDFPEAMTALRERRKPAFRPLPAD</sequence>
<dbReference type="GO" id="GO:0003824">
    <property type="term" value="F:catalytic activity"/>
    <property type="evidence" value="ECO:0007669"/>
    <property type="project" value="UniProtKB-ARBA"/>
</dbReference>
<gene>
    <name evidence="2" type="ORF">GCM10010387_27140</name>
</gene>
<reference evidence="2" key="2">
    <citation type="submission" date="2020-09" db="EMBL/GenBank/DDBJ databases">
        <authorList>
            <person name="Sun Q."/>
            <person name="Ohkuma M."/>
        </authorList>
    </citation>
    <scope>NUCLEOTIDE SEQUENCE</scope>
    <source>
        <strain evidence="2">JCM 4988</strain>
    </source>
</reference>
<dbReference type="Pfam" id="PF00378">
    <property type="entry name" value="ECH_1"/>
    <property type="match status" value="1"/>
</dbReference>
<evidence type="ECO:0000313" key="3">
    <source>
        <dbReference type="Proteomes" id="UP000630936"/>
    </source>
</evidence>
<dbReference type="AlphaFoldDB" id="A0A918Q2L9"/>
<dbReference type="InterPro" id="IPR029045">
    <property type="entry name" value="ClpP/crotonase-like_dom_sf"/>
</dbReference>
<dbReference type="PANTHER" id="PTHR43802">
    <property type="entry name" value="ENOYL-COA HYDRATASE"/>
    <property type="match status" value="1"/>
</dbReference>
<organism evidence="2 3">
    <name type="scientific">Streptomyces inusitatus</name>
    <dbReference type="NCBI Taxonomy" id="68221"/>
    <lineage>
        <taxon>Bacteria</taxon>
        <taxon>Bacillati</taxon>
        <taxon>Actinomycetota</taxon>
        <taxon>Actinomycetes</taxon>
        <taxon>Kitasatosporales</taxon>
        <taxon>Streptomycetaceae</taxon>
        <taxon>Streptomyces</taxon>
    </lineage>
</organism>
<dbReference type="CDD" id="cd06558">
    <property type="entry name" value="crotonase-like"/>
    <property type="match status" value="1"/>
</dbReference>
<evidence type="ECO:0000313" key="2">
    <source>
        <dbReference type="EMBL" id="GGZ31659.1"/>
    </source>
</evidence>
<proteinExistence type="inferred from homology"/>
<protein>
    <submittedName>
        <fullName evidence="2">Enoyl-CoA hydratase</fullName>
    </submittedName>
</protein>